<feature type="transmembrane region" description="Helical" evidence="1">
    <location>
        <begin position="20"/>
        <end position="40"/>
    </location>
</feature>
<dbReference type="Proteomes" id="UP000740883">
    <property type="component" value="Unassembled WGS sequence"/>
</dbReference>
<evidence type="ECO:0000256" key="1">
    <source>
        <dbReference type="SAM" id="Phobius"/>
    </source>
</evidence>
<gene>
    <name evidence="2" type="primary">SWP9</name>
    <name evidence="2" type="ORF">NGRA_1361</name>
</gene>
<evidence type="ECO:0000313" key="3">
    <source>
        <dbReference type="Proteomes" id="UP000740883"/>
    </source>
</evidence>
<accession>A0A9P6KZ92</accession>
<sequence length="377" mass="44326">MTTKPNKTSSFTFRLFKWSAFILVAAFILYPALQVLTVFFGKINPKLRARVFMSYRVKYADPMMLNGRYKSIKENAYPTDPLRVKFNKIAQDKKTGVLTKYPYPEHFPREPEWNFTLCDEAYYLHWNVRVNVCKFLENNPQDNPLNLVKLKDGAKVDKYFRQYPKMTDQEYKELFTGVDNKDGKGWGNAATSFIDLLLNIIEKPNEYTVEEDKVSEKLENELIEFIEKLGYEDFKSDDKKKQIKEFFIKYGEAYPTVFHSAIYSRCFYFFMFLTINGEFDFSEIEKKADGKLSEMKIEEYNKRAMSIMANVFAQIFAKVYQESWKYELTDANFREKITQWFGPKQKVDDIADQSENIEKVKELLKKNKALLAAAGGN</sequence>
<comment type="caution">
    <text evidence="2">The sequence shown here is derived from an EMBL/GenBank/DDBJ whole genome shotgun (WGS) entry which is preliminary data.</text>
</comment>
<keyword evidence="1" id="KW-1133">Transmembrane helix</keyword>
<protein>
    <submittedName>
        <fullName evidence="2">Spore wall protein 9</fullName>
    </submittedName>
</protein>
<dbReference type="AlphaFoldDB" id="A0A9P6KZ92"/>
<proteinExistence type="predicted"/>
<dbReference type="EMBL" id="SBJO01000082">
    <property type="protein sequence ID" value="KAF9763306.1"/>
    <property type="molecule type" value="Genomic_DNA"/>
</dbReference>
<keyword evidence="3" id="KW-1185">Reference proteome</keyword>
<keyword evidence="1" id="KW-0472">Membrane</keyword>
<keyword evidence="1" id="KW-0812">Transmembrane</keyword>
<evidence type="ECO:0000313" key="2">
    <source>
        <dbReference type="EMBL" id="KAF9763306.1"/>
    </source>
</evidence>
<name>A0A9P6KZ92_9MICR</name>
<organism evidence="2 3">
    <name type="scientific">Nosema granulosis</name>
    <dbReference type="NCBI Taxonomy" id="83296"/>
    <lineage>
        <taxon>Eukaryota</taxon>
        <taxon>Fungi</taxon>
        <taxon>Fungi incertae sedis</taxon>
        <taxon>Microsporidia</taxon>
        <taxon>Nosematidae</taxon>
        <taxon>Nosema</taxon>
    </lineage>
</organism>
<reference evidence="2 3" key="1">
    <citation type="journal article" date="2020" name="Genome Biol. Evol.">
        <title>Comparative genomics of strictly vertically transmitted, feminizing microsporidia endosymbionts of amphipod crustaceans.</title>
        <authorList>
            <person name="Cormier A."/>
            <person name="Chebbi M.A."/>
            <person name="Giraud I."/>
            <person name="Wattier R."/>
            <person name="Teixeira M."/>
            <person name="Gilbert C."/>
            <person name="Rigaud T."/>
            <person name="Cordaux R."/>
        </authorList>
    </citation>
    <scope>NUCLEOTIDE SEQUENCE [LARGE SCALE GENOMIC DNA]</scope>
    <source>
        <strain evidence="2 3">Ou3-Ou53</strain>
    </source>
</reference>
<dbReference type="OrthoDB" id="2193915at2759"/>